<feature type="transmembrane region" description="Helical" evidence="12">
    <location>
        <begin position="501"/>
        <end position="521"/>
    </location>
</feature>
<dbReference type="SUPFAM" id="SSF48726">
    <property type="entry name" value="Immunoglobulin"/>
    <property type="match status" value="2"/>
</dbReference>
<protein>
    <submittedName>
        <fullName evidence="15">Uncharacterized LOC103038104</fullName>
    </submittedName>
</protein>
<dbReference type="PROSITE" id="PS50835">
    <property type="entry name" value="IG_LIKE"/>
    <property type="match status" value="2"/>
</dbReference>
<feature type="region of interest" description="Disordered" evidence="11">
    <location>
        <begin position="675"/>
        <end position="701"/>
    </location>
</feature>
<reference evidence="16" key="1">
    <citation type="submission" date="2013-03" db="EMBL/GenBank/DDBJ databases">
        <authorList>
            <person name="Jeffery W."/>
            <person name="Warren W."/>
            <person name="Wilson R.K."/>
        </authorList>
    </citation>
    <scope>NUCLEOTIDE SEQUENCE</scope>
    <source>
        <strain evidence="16">female</strain>
    </source>
</reference>
<feature type="transmembrane region" description="Helical" evidence="12">
    <location>
        <begin position="316"/>
        <end position="333"/>
    </location>
</feature>
<evidence type="ECO:0000256" key="6">
    <source>
        <dbReference type="ARBA" id="ARBA00023136"/>
    </source>
</evidence>
<feature type="transmembrane region" description="Helical" evidence="12">
    <location>
        <begin position="292"/>
        <end position="310"/>
    </location>
</feature>
<dbReference type="PANTHER" id="PTHR25466">
    <property type="entry name" value="T-LYMPHOCYTE ACTIVATION ANTIGEN"/>
    <property type="match status" value="1"/>
</dbReference>
<reference evidence="15" key="4">
    <citation type="submission" date="2025-09" db="UniProtKB">
        <authorList>
            <consortium name="Ensembl"/>
        </authorList>
    </citation>
    <scope>IDENTIFICATION</scope>
</reference>
<evidence type="ECO:0000256" key="5">
    <source>
        <dbReference type="ARBA" id="ARBA00022989"/>
    </source>
</evidence>
<evidence type="ECO:0000313" key="15">
    <source>
        <dbReference type="Ensembl" id="ENSAMXP00000034572.1"/>
    </source>
</evidence>
<dbReference type="Bgee" id="ENSAMXG00000039128">
    <property type="expression patterns" value="Expressed in pharyngeal gill and 3 other cell types or tissues"/>
</dbReference>
<dbReference type="GO" id="GO:0071222">
    <property type="term" value="P:cellular response to lipopolysaccharide"/>
    <property type="evidence" value="ECO:0007669"/>
    <property type="project" value="TreeGrafter"/>
</dbReference>
<evidence type="ECO:0000256" key="2">
    <source>
        <dbReference type="ARBA" id="ARBA00022475"/>
    </source>
</evidence>
<keyword evidence="5 12" id="KW-1133">Transmembrane helix</keyword>
<evidence type="ECO:0000256" key="12">
    <source>
        <dbReference type="SAM" id="Phobius"/>
    </source>
</evidence>
<dbReference type="InParanoid" id="A0A3B1IWW6"/>
<dbReference type="Pfam" id="PF07686">
    <property type="entry name" value="V-set"/>
    <property type="match status" value="2"/>
</dbReference>
<feature type="transmembrane region" description="Helical" evidence="12">
    <location>
        <begin position="435"/>
        <end position="455"/>
    </location>
</feature>
<evidence type="ECO:0000256" key="13">
    <source>
        <dbReference type="SAM" id="SignalP"/>
    </source>
</evidence>
<dbReference type="InterPro" id="IPR007110">
    <property type="entry name" value="Ig-like_dom"/>
</dbReference>
<evidence type="ECO:0000256" key="4">
    <source>
        <dbReference type="ARBA" id="ARBA00022729"/>
    </source>
</evidence>
<keyword evidence="6 12" id="KW-0472">Membrane</keyword>
<evidence type="ECO:0000256" key="1">
    <source>
        <dbReference type="ARBA" id="ARBA00004251"/>
    </source>
</evidence>
<feature type="signal peptide" evidence="13">
    <location>
        <begin position="1"/>
        <end position="16"/>
    </location>
</feature>
<feature type="chain" id="PRO_5017185103" evidence="13">
    <location>
        <begin position="17"/>
        <end position="701"/>
    </location>
</feature>
<evidence type="ECO:0000313" key="16">
    <source>
        <dbReference type="Proteomes" id="UP000018467"/>
    </source>
</evidence>
<feature type="transmembrane region" description="Helical" evidence="12">
    <location>
        <begin position="639"/>
        <end position="663"/>
    </location>
</feature>
<dbReference type="InterPro" id="IPR036179">
    <property type="entry name" value="Ig-like_dom_sf"/>
</dbReference>
<evidence type="ECO:0000256" key="11">
    <source>
        <dbReference type="SAM" id="MobiDB-lite"/>
    </source>
</evidence>
<dbReference type="InterPro" id="IPR013783">
    <property type="entry name" value="Ig-like_fold"/>
</dbReference>
<feature type="transmembrane region" description="Helical" evidence="12">
    <location>
        <begin position="604"/>
        <end position="627"/>
    </location>
</feature>
<dbReference type="FunFam" id="2.60.40.10:FF:000142">
    <property type="entry name" value="V-set domain-containing T-cell activation inhibitor 1"/>
    <property type="match status" value="2"/>
</dbReference>
<sequence>MDEFFFLLLLAAGLKALQIEGPSGPLVVQLGGDVVLPCYTQDPVPLEGLRVEWRSDSDSEESLVNVFQQNEIRSDLQSPAFRGRVNFFPDQISRGNFSIFLSNIRTEDAGVYSCKVYTDQDSSETTVEIKDIERFVVIGAHHPAVASVGEEVILNCSVDSHIPIHLLEEVTWTKHPDILVLLFQENETLSEASSDRYQGRAEFFSSEIPRGNFSLRLKDVRLEDTGEFICAAHAADLSAQTTVLIQQMGFSSLQKCILVLCFIASSLAFGLGIPVSILLWKEATTRRVLAMYLLQAFCPNLCMFIGFVLWSKEGLLNEVVVCAAVIFARPLILMKTAPYLNTLPERLVKEVKRLGFPLHCIIIMMAVFSVEFAHYEEGTFGLFESSTMLITIALLSVGAVVSAKYACRTFSFLCLVLCNIDLLIMSLHSESTESPAMVTATSSFVVGMVLLFSLQRHVFQLKPFTRLHIGLLSAVVAVACIFLTACSVFVGIYLGNFVNTWKFQFTAGIYIILWVALVLVVRRQHKNNKDRFCAKWRGLGYMCCAVLISISILANGLLYVYYIKDNMKSKDSSGYLAVMALLHIVPPGSLFVHPRKIPKIPHFILYMFGASGLSIVTSLTLATELILKGGTGGQTLPEMHVIILPFESLYIVVWLCLQIHDFWMRKKDRIKRNFEDGEEAEPQAAAEGTELETPLTKTPKP</sequence>
<accession>A0A3B1IWW6</accession>
<feature type="transmembrane region" description="Helical" evidence="12">
    <location>
        <begin position="541"/>
        <end position="562"/>
    </location>
</feature>
<dbReference type="AlphaFoldDB" id="A0A3B1IWW6"/>
<feature type="transmembrane region" description="Helical" evidence="12">
    <location>
        <begin position="574"/>
        <end position="592"/>
    </location>
</feature>
<dbReference type="Gene3D" id="2.60.40.10">
    <property type="entry name" value="Immunoglobulins"/>
    <property type="match status" value="2"/>
</dbReference>
<keyword evidence="8" id="KW-0675">Receptor</keyword>
<dbReference type="GO" id="GO:0009897">
    <property type="term" value="C:external side of plasma membrane"/>
    <property type="evidence" value="ECO:0007669"/>
    <property type="project" value="TreeGrafter"/>
</dbReference>
<dbReference type="Proteomes" id="UP000018467">
    <property type="component" value="Unassembled WGS sequence"/>
</dbReference>
<dbReference type="STRING" id="7994.ENSAMXP00000034572"/>
<comment type="subcellular location">
    <subcellularLocation>
        <location evidence="1">Cell membrane</location>
        <topology evidence="1">Single-pass type I membrane protein</topology>
    </subcellularLocation>
</comment>
<reference evidence="16" key="2">
    <citation type="journal article" date="2014" name="Nat. Commun.">
        <title>The cavefish genome reveals candidate genes for eye loss.</title>
        <authorList>
            <person name="McGaugh S.E."/>
            <person name="Gross J.B."/>
            <person name="Aken B."/>
            <person name="Blin M."/>
            <person name="Borowsky R."/>
            <person name="Chalopin D."/>
            <person name="Hinaux H."/>
            <person name="Jeffery W.R."/>
            <person name="Keene A."/>
            <person name="Ma L."/>
            <person name="Minx P."/>
            <person name="Murphy D."/>
            <person name="O'Quin K.E."/>
            <person name="Retaux S."/>
            <person name="Rohner N."/>
            <person name="Searle S.M."/>
            <person name="Stahl B.A."/>
            <person name="Tabin C."/>
            <person name="Volff J.N."/>
            <person name="Yoshizawa M."/>
            <person name="Warren W.C."/>
        </authorList>
    </citation>
    <scope>NUCLEOTIDE SEQUENCE [LARGE SCALE GENOMIC DNA]</scope>
    <source>
        <strain evidence="16">female</strain>
    </source>
</reference>
<reference evidence="15" key="3">
    <citation type="submission" date="2025-08" db="UniProtKB">
        <authorList>
            <consortium name="Ensembl"/>
        </authorList>
    </citation>
    <scope>IDENTIFICATION</scope>
</reference>
<dbReference type="GeneTree" id="ENSGT00940000167020"/>
<evidence type="ECO:0000256" key="7">
    <source>
        <dbReference type="ARBA" id="ARBA00023157"/>
    </source>
</evidence>
<feature type="transmembrane region" description="Helical" evidence="12">
    <location>
        <begin position="410"/>
        <end position="429"/>
    </location>
</feature>
<keyword evidence="2" id="KW-1003">Cell membrane</keyword>
<feature type="domain" description="Ig-like" evidence="14">
    <location>
        <begin position="31"/>
        <end position="130"/>
    </location>
</feature>
<feature type="transmembrane region" description="Helical" evidence="12">
    <location>
        <begin position="381"/>
        <end position="403"/>
    </location>
</feature>
<dbReference type="SMART" id="SM00406">
    <property type="entry name" value="IGv"/>
    <property type="match status" value="2"/>
</dbReference>
<keyword evidence="4 13" id="KW-0732">Signal</keyword>
<dbReference type="GO" id="GO:0031295">
    <property type="term" value="P:T cell costimulation"/>
    <property type="evidence" value="ECO:0007669"/>
    <property type="project" value="TreeGrafter"/>
</dbReference>
<feature type="transmembrane region" description="Helical" evidence="12">
    <location>
        <begin position="354"/>
        <end position="375"/>
    </location>
</feature>
<dbReference type="InterPro" id="IPR013106">
    <property type="entry name" value="Ig_V-set"/>
</dbReference>
<name>A0A3B1IWW6_ASTMX</name>
<keyword evidence="7" id="KW-1015">Disulfide bond</keyword>
<feature type="domain" description="Ig-like" evidence="14">
    <location>
        <begin position="133"/>
        <end position="246"/>
    </location>
</feature>
<feature type="transmembrane region" description="Helical" evidence="12">
    <location>
        <begin position="467"/>
        <end position="495"/>
    </location>
</feature>
<dbReference type="PANTHER" id="PTHR25466:SF14">
    <property type="entry name" value="BUTYROPHILIN SUBFAMILY 2 MEMBER A2-LIKE-RELATED"/>
    <property type="match status" value="1"/>
</dbReference>
<keyword evidence="9" id="KW-0325">Glycoprotein</keyword>
<keyword evidence="3 12" id="KW-0812">Transmembrane</keyword>
<evidence type="ECO:0000256" key="10">
    <source>
        <dbReference type="ARBA" id="ARBA00023319"/>
    </source>
</evidence>
<evidence type="ECO:0000256" key="8">
    <source>
        <dbReference type="ARBA" id="ARBA00023170"/>
    </source>
</evidence>
<dbReference type="InterPro" id="IPR003599">
    <property type="entry name" value="Ig_sub"/>
</dbReference>
<keyword evidence="16" id="KW-1185">Reference proteome</keyword>
<evidence type="ECO:0000259" key="14">
    <source>
        <dbReference type="PROSITE" id="PS50835"/>
    </source>
</evidence>
<dbReference type="GO" id="GO:0042130">
    <property type="term" value="P:negative regulation of T cell proliferation"/>
    <property type="evidence" value="ECO:0007669"/>
    <property type="project" value="TreeGrafter"/>
</dbReference>
<dbReference type="SMART" id="SM00409">
    <property type="entry name" value="IG"/>
    <property type="match status" value="2"/>
</dbReference>
<dbReference type="InterPro" id="IPR051713">
    <property type="entry name" value="T-cell_Activation_Regulation"/>
</dbReference>
<dbReference type="GO" id="GO:0006955">
    <property type="term" value="P:immune response"/>
    <property type="evidence" value="ECO:0007669"/>
    <property type="project" value="TreeGrafter"/>
</dbReference>
<dbReference type="GO" id="GO:0042102">
    <property type="term" value="P:positive regulation of T cell proliferation"/>
    <property type="evidence" value="ECO:0007669"/>
    <property type="project" value="TreeGrafter"/>
</dbReference>
<organism evidence="15 16">
    <name type="scientific">Astyanax mexicanus</name>
    <name type="common">Blind cave fish</name>
    <name type="synonym">Astyanax fasciatus mexicanus</name>
    <dbReference type="NCBI Taxonomy" id="7994"/>
    <lineage>
        <taxon>Eukaryota</taxon>
        <taxon>Metazoa</taxon>
        <taxon>Chordata</taxon>
        <taxon>Craniata</taxon>
        <taxon>Vertebrata</taxon>
        <taxon>Euteleostomi</taxon>
        <taxon>Actinopterygii</taxon>
        <taxon>Neopterygii</taxon>
        <taxon>Teleostei</taxon>
        <taxon>Ostariophysi</taxon>
        <taxon>Characiformes</taxon>
        <taxon>Characoidei</taxon>
        <taxon>Acestrorhamphidae</taxon>
        <taxon>Acestrorhamphinae</taxon>
        <taxon>Astyanax</taxon>
    </lineage>
</organism>
<feature type="transmembrane region" description="Helical" evidence="12">
    <location>
        <begin position="257"/>
        <end position="280"/>
    </location>
</feature>
<dbReference type="GO" id="GO:0007166">
    <property type="term" value="P:cell surface receptor signaling pathway"/>
    <property type="evidence" value="ECO:0007669"/>
    <property type="project" value="TreeGrafter"/>
</dbReference>
<evidence type="ECO:0000256" key="9">
    <source>
        <dbReference type="ARBA" id="ARBA00023180"/>
    </source>
</evidence>
<dbReference type="Ensembl" id="ENSAMXT00000043163.1">
    <property type="protein sequence ID" value="ENSAMXP00000034572.1"/>
    <property type="gene ID" value="ENSAMXG00000039128.1"/>
</dbReference>
<evidence type="ECO:0000256" key="3">
    <source>
        <dbReference type="ARBA" id="ARBA00022692"/>
    </source>
</evidence>
<keyword evidence="10" id="KW-0393">Immunoglobulin domain</keyword>
<proteinExistence type="predicted"/>